<keyword evidence="3" id="KW-1185">Reference proteome</keyword>
<gene>
    <name evidence="2" type="ORF">F3168_03380</name>
</gene>
<comment type="caution">
    <text evidence="2">The sequence shown here is derived from an EMBL/GenBank/DDBJ whole genome shotgun (WGS) entry which is preliminary data.</text>
</comment>
<evidence type="ECO:0000313" key="3">
    <source>
        <dbReference type="Proteomes" id="UP000481327"/>
    </source>
</evidence>
<organism evidence="2 3">
    <name type="scientific">Sandarakinorhabdus fusca</name>
    <dbReference type="NCBI Taxonomy" id="1439888"/>
    <lineage>
        <taxon>Bacteria</taxon>
        <taxon>Pseudomonadati</taxon>
        <taxon>Pseudomonadota</taxon>
        <taxon>Alphaproteobacteria</taxon>
        <taxon>Sphingomonadales</taxon>
        <taxon>Sphingosinicellaceae</taxon>
        <taxon>Sandarakinorhabdus</taxon>
    </lineage>
</organism>
<dbReference type="AlphaFoldDB" id="A0A7C9GT70"/>
<feature type="transmembrane region" description="Helical" evidence="1">
    <location>
        <begin position="50"/>
        <end position="68"/>
    </location>
</feature>
<keyword evidence="1" id="KW-0472">Membrane</keyword>
<keyword evidence="1" id="KW-1133">Transmembrane helix</keyword>
<proteinExistence type="predicted"/>
<feature type="transmembrane region" description="Helical" evidence="1">
    <location>
        <begin position="29"/>
        <end position="44"/>
    </location>
</feature>
<evidence type="ECO:0000256" key="1">
    <source>
        <dbReference type="SAM" id="Phobius"/>
    </source>
</evidence>
<reference evidence="2 3" key="1">
    <citation type="submission" date="2019-09" db="EMBL/GenBank/DDBJ databases">
        <title>Polymorphobacter sp. isolated from a lake in China.</title>
        <authorList>
            <person name="Liu Z."/>
        </authorList>
    </citation>
    <scope>NUCLEOTIDE SEQUENCE [LARGE SCALE GENOMIC DNA]</scope>
    <source>
        <strain evidence="2 3">D40P</strain>
    </source>
</reference>
<sequence>MVIDKALVRTVSDCRWGVGSVMYRGQDEGVFLSLICAGFAWAAGRNHPSIWMDLILILMIGWFLWSVYKMTLDRL</sequence>
<dbReference type="RefSeq" id="WP_152576713.1">
    <property type="nucleotide sequence ID" value="NZ_JAATJI010000001.1"/>
</dbReference>
<dbReference type="EMBL" id="WIOL01000001">
    <property type="protein sequence ID" value="MQT16298.1"/>
    <property type="molecule type" value="Genomic_DNA"/>
</dbReference>
<evidence type="ECO:0000313" key="2">
    <source>
        <dbReference type="EMBL" id="MQT16298.1"/>
    </source>
</evidence>
<accession>A0A7C9GT70</accession>
<keyword evidence="1" id="KW-0812">Transmembrane</keyword>
<dbReference type="Proteomes" id="UP000481327">
    <property type="component" value="Unassembled WGS sequence"/>
</dbReference>
<protein>
    <submittedName>
        <fullName evidence="2">Uncharacterized protein</fullName>
    </submittedName>
</protein>
<name>A0A7C9GT70_9SPHN</name>